<organism evidence="16 17">
    <name type="scientific">Campylobacter avium LMG 24591</name>
    <dbReference type="NCBI Taxonomy" id="522484"/>
    <lineage>
        <taxon>Bacteria</taxon>
        <taxon>Pseudomonadati</taxon>
        <taxon>Campylobacterota</taxon>
        <taxon>Epsilonproteobacteria</taxon>
        <taxon>Campylobacterales</taxon>
        <taxon>Campylobacteraceae</taxon>
        <taxon>Campylobacter</taxon>
    </lineage>
</organism>
<keyword evidence="5 13" id="KW-1003">Cell membrane</keyword>
<comment type="subcellular location">
    <subcellularLocation>
        <location evidence="1">Cell inner membrane</location>
        <topology evidence="1">Multi-pass membrane protein</topology>
    </subcellularLocation>
    <subcellularLocation>
        <location evidence="13">Cell membrane</location>
        <topology evidence="13">Multi-pass membrane protein</topology>
    </subcellularLocation>
</comment>
<dbReference type="RefSeq" id="WP_094325317.1">
    <property type="nucleotide sequence ID" value="NZ_CP022347.1"/>
</dbReference>
<evidence type="ECO:0000256" key="4">
    <source>
        <dbReference type="ARBA" id="ARBA00022448"/>
    </source>
</evidence>
<keyword evidence="9 13" id="KW-0472">Membrane</keyword>
<dbReference type="Pfam" id="PF14849">
    <property type="entry name" value="YidC_periplas"/>
    <property type="match status" value="1"/>
</dbReference>
<dbReference type="InterPro" id="IPR047196">
    <property type="entry name" value="YidC_ALB_C"/>
</dbReference>
<keyword evidence="6 13" id="KW-0812">Transmembrane</keyword>
<dbReference type="KEGG" id="cavi:CAV_0902"/>
<dbReference type="PRINTS" id="PR00701">
    <property type="entry name" value="60KDINNERMP"/>
</dbReference>
<dbReference type="HAMAP" id="MF_01810">
    <property type="entry name" value="YidC_type1"/>
    <property type="match status" value="1"/>
</dbReference>
<dbReference type="PANTHER" id="PTHR12428:SF65">
    <property type="entry name" value="CYTOCHROME C OXIDASE ASSEMBLY PROTEIN COX18, MITOCHONDRIAL"/>
    <property type="match status" value="1"/>
</dbReference>
<dbReference type="InterPro" id="IPR038221">
    <property type="entry name" value="YidC_periplasmic_sf"/>
</dbReference>
<keyword evidence="17" id="KW-1185">Reference proteome</keyword>
<dbReference type="GO" id="GO:0005886">
    <property type="term" value="C:plasma membrane"/>
    <property type="evidence" value="ECO:0007669"/>
    <property type="project" value="UniProtKB-SubCell"/>
</dbReference>
<dbReference type="InterPro" id="IPR001708">
    <property type="entry name" value="YidC/ALB3/OXA1/COX18"/>
</dbReference>
<evidence type="ECO:0000256" key="9">
    <source>
        <dbReference type="ARBA" id="ARBA00023136"/>
    </source>
</evidence>
<dbReference type="NCBIfam" id="TIGR03592">
    <property type="entry name" value="yidC_oxa1_cterm"/>
    <property type="match status" value="1"/>
</dbReference>
<feature type="domain" description="Membrane insertase YidC N-terminal" evidence="15">
    <location>
        <begin position="291"/>
        <end position="333"/>
    </location>
</feature>
<evidence type="ECO:0000256" key="8">
    <source>
        <dbReference type="ARBA" id="ARBA00022989"/>
    </source>
</evidence>
<dbReference type="GO" id="GO:0032977">
    <property type="term" value="F:membrane insertase activity"/>
    <property type="evidence" value="ECO:0007669"/>
    <property type="project" value="InterPro"/>
</dbReference>
<evidence type="ECO:0000313" key="16">
    <source>
        <dbReference type="EMBL" id="ASQ30563.1"/>
    </source>
</evidence>
<feature type="transmembrane region" description="Helical" evidence="13">
    <location>
        <begin position="489"/>
        <end position="511"/>
    </location>
</feature>
<dbReference type="CDD" id="cd20070">
    <property type="entry name" value="5TM_YidC_Alb3"/>
    <property type="match status" value="1"/>
</dbReference>
<evidence type="ECO:0000256" key="5">
    <source>
        <dbReference type="ARBA" id="ARBA00022475"/>
    </source>
</evidence>
<evidence type="ECO:0000256" key="3">
    <source>
        <dbReference type="ARBA" id="ARBA00015325"/>
    </source>
</evidence>
<feature type="domain" description="Membrane insertase YidC/Oxa/ALB C-terminal" evidence="14">
    <location>
        <begin position="346"/>
        <end position="525"/>
    </location>
</feature>
<evidence type="ECO:0000256" key="11">
    <source>
        <dbReference type="ARBA" id="ARBA00033245"/>
    </source>
</evidence>
<keyword evidence="8 13" id="KW-1133">Transmembrane helix</keyword>
<keyword evidence="7 13" id="KW-0653">Protein transport</keyword>
<dbReference type="NCBIfam" id="NF002357">
    <property type="entry name" value="PRK01318.2-4"/>
    <property type="match status" value="1"/>
</dbReference>
<dbReference type="Proteomes" id="UP000201169">
    <property type="component" value="Chromosome"/>
</dbReference>
<feature type="transmembrane region" description="Helical" evidence="13">
    <location>
        <begin position="12"/>
        <end position="32"/>
    </location>
</feature>
<dbReference type="NCBIfam" id="TIGR03593">
    <property type="entry name" value="yidC_nterm"/>
    <property type="match status" value="1"/>
</dbReference>
<dbReference type="InterPro" id="IPR019998">
    <property type="entry name" value="Membr_insert_YidC"/>
</dbReference>
<dbReference type="CDD" id="cd19960">
    <property type="entry name" value="YidC_peri"/>
    <property type="match status" value="1"/>
</dbReference>
<protein>
    <recommendedName>
        <fullName evidence="3 13">Membrane protein insertase YidC</fullName>
    </recommendedName>
    <alternativeName>
        <fullName evidence="12 13">Foldase YidC</fullName>
    </alternativeName>
    <alternativeName>
        <fullName evidence="11 13">Membrane integrase YidC</fullName>
    </alternativeName>
    <alternativeName>
        <fullName evidence="13">Membrane protein YidC</fullName>
    </alternativeName>
</protein>
<proteinExistence type="inferred from homology"/>
<feature type="transmembrane region" description="Helical" evidence="13">
    <location>
        <begin position="408"/>
        <end position="432"/>
    </location>
</feature>
<dbReference type="InterPro" id="IPR028053">
    <property type="entry name" value="Membr_insert_YidC_N"/>
</dbReference>
<accession>A0A222MX85</accession>
<evidence type="ECO:0000256" key="1">
    <source>
        <dbReference type="ARBA" id="ARBA00004429"/>
    </source>
</evidence>
<comment type="similarity">
    <text evidence="2 13">Belongs to the OXA1/ALB3/YidC family. Type 1 subfamily.</text>
</comment>
<keyword evidence="4 13" id="KW-0813">Transport</keyword>
<feature type="transmembrane region" description="Helical" evidence="13">
    <location>
        <begin position="346"/>
        <end position="366"/>
    </location>
</feature>
<dbReference type="EMBL" id="CP022347">
    <property type="protein sequence ID" value="ASQ30563.1"/>
    <property type="molecule type" value="Genomic_DNA"/>
</dbReference>
<dbReference type="Pfam" id="PF02096">
    <property type="entry name" value="60KD_IMP"/>
    <property type="match status" value="1"/>
</dbReference>
<evidence type="ECO:0000256" key="7">
    <source>
        <dbReference type="ARBA" id="ARBA00022927"/>
    </source>
</evidence>
<name>A0A222MX85_9BACT</name>
<evidence type="ECO:0000256" key="6">
    <source>
        <dbReference type="ARBA" id="ARBA00022692"/>
    </source>
</evidence>
<sequence length="540" mass="61349">MIRQSDSKQQQRVIIAVALSFLFFIVYSEFFMKPQFEQNATVNATTADNISQNVQNAAPKLNAATQNQALNTQVAAPSSSTQGTQNIIAKIKSEHFEASIDYLGRISSFKLLDAKYKDENSKFVEVISSKAYTLPLELRFIDTKVNDLAFKTPYIADKKELVIDANSSATLSLTQNLDGLVVTKTLTFYELGNYDVDVKLSANSAYFISPGSRPAVAVDNFTVHGALLLDNQDTIHTYEDGDVDSDENLANINVASAFDRYYSAFFYNFATPLNITVSKDNEGNSVLFAYSQNEFKSGAYIGAKEHSILRAIDERLDVVVEYGWFTFIAKPMFDFLNFLHTYIGNWGWAIVVMTLIVRLVLFPLTYKSMISMNKLKDLAPKMKDIRDKYKGDPQKMNMHMMELYKKHGANPMAGCLPILLQIPIFFAIYRVLLNAIELKSAPWALWINDLSVMDPYFILPILMGLTMFLQQHITPMAIQDPLQAKIMKYLPLVFILFFITFPAGLTLYWFINNLCSLIQQWVINKLFEKEHKHKESENTK</sequence>
<evidence type="ECO:0000256" key="12">
    <source>
        <dbReference type="ARBA" id="ARBA00033342"/>
    </source>
</evidence>
<gene>
    <name evidence="16" type="primary">oxaA</name>
    <name evidence="13" type="synonym">yidC</name>
    <name evidence="16" type="ORF">CAV_0902</name>
</gene>
<dbReference type="AlphaFoldDB" id="A0A222MX85"/>
<evidence type="ECO:0000256" key="2">
    <source>
        <dbReference type="ARBA" id="ARBA00010527"/>
    </source>
</evidence>
<dbReference type="GO" id="GO:0015031">
    <property type="term" value="P:protein transport"/>
    <property type="evidence" value="ECO:0007669"/>
    <property type="project" value="UniProtKB-KW"/>
</dbReference>
<reference evidence="16 17" key="1">
    <citation type="submission" date="2017-07" db="EMBL/GenBank/DDBJ databases">
        <title>Analysis of two Campylobacter avium genomes and identification of a novel hippuricase gene.</title>
        <authorList>
            <person name="Miller W.G."/>
            <person name="Chapman M.H."/>
            <person name="Yee E."/>
            <person name="Revez J."/>
            <person name="Bono J.L."/>
            <person name="Rossi M."/>
        </authorList>
    </citation>
    <scope>NUCLEOTIDE SEQUENCE [LARGE SCALE GENOMIC DNA]</scope>
    <source>
        <strain evidence="16 17">LMG 24591</strain>
    </source>
</reference>
<dbReference type="OrthoDB" id="9780552at2"/>
<keyword evidence="10 13" id="KW-0143">Chaperone</keyword>
<evidence type="ECO:0000256" key="13">
    <source>
        <dbReference type="HAMAP-Rule" id="MF_01810"/>
    </source>
</evidence>
<dbReference type="InterPro" id="IPR028055">
    <property type="entry name" value="YidC/Oxa/ALB_C"/>
</dbReference>
<evidence type="ECO:0000256" key="10">
    <source>
        <dbReference type="ARBA" id="ARBA00023186"/>
    </source>
</evidence>
<evidence type="ECO:0000259" key="15">
    <source>
        <dbReference type="Pfam" id="PF14849"/>
    </source>
</evidence>
<dbReference type="GO" id="GO:0051205">
    <property type="term" value="P:protein insertion into membrane"/>
    <property type="evidence" value="ECO:0007669"/>
    <property type="project" value="TreeGrafter"/>
</dbReference>
<comment type="function">
    <text evidence="13">Required for the insertion and/or proper folding and/or complex formation of integral membrane proteins into the membrane. Involved in integration of membrane proteins that insert both dependently and independently of the Sec translocase complex, as well as at least some lipoproteins. Aids folding of multispanning membrane proteins.</text>
</comment>
<dbReference type="Gene3D" id="2.70.98.90">
    <property type="match status" value="1"/>
</dbReference>
<evidence type="ECO:0000259" key="14">
    <source>
        <dbReference type="Pfam" id="PF02096"/>
    </source>
</evidence>
<evidence type="ECO:0000313" key="17">
    <source>
        <dbReference type="Proteomes" id="UP000201169"/>
    </source>
</evidence>
<dbReference type="PANTHER" id="PTHR12428">
    <property type="entry name" value="OXA1"/>
    <property type="match status" value="1"/>
</dbReference>
<dbReference type="PRINTS" id="PR01900">
    <property type="entry name" value="YIDCPROTEIN"/>
</dbReference>
<comment type="subunit">
    <text evidence="13">Interacts with the Sec translocase complex via SecD. Specifically interacts with transmembrane segments of nascent integral membrane proteins during membrane integration.</text>
</comment>
<feature type="transmembrane region" description="Helical" evidence="13">
    <location>
        <begin position="452"/>
        <end position="469"/>
    </location>
</feature>